<dbReference type="Pfam" id="PF13920">
    <property type="entry name" value="zf-C3HC4_3"/>
    <property type="match status" value="1"/>
</dbReference>
<dbReference type="Gene3D" id="3.30.40.10">
    <property type="entry name" value="Zinc/RING finger domain, C3HC4 (zinc finger)"/>
    <property type="match status" value="1"/>
</dbReference>
<sequence length="197" mass="22142">MLDDDVDDGLCVVCLDNERAAAVFPCGHTHMCEACTRNVMVSGRSRKKNAMPGRLKEEDMIQLEEWIETGSKHFTLIHSIFRDGCSPATFHQRCDNQGPTVTVLYNTQGSVFGGYTSVSFSRDSFYDYRQVQDNAAFLFQLYVDGKATANKFPVKDKNNAVYDGNDRGPSFGEKGADFSTFTGNIAKRFNVFIWFHV</sequence>
<name>A0ABY7GA42_MYAAR</name>
<keyword evidence="3" id="KW-1185">Reference proteome</keyword>
<dbReference type="InterPro" id="IPR013083">
    <property type="entry name" value="Znf_RING/FYVE/PHD"/>
</dbReference>
<reference evidence="2" key="1">
    <citation type="submission" date="2022-11" db="EMBL/GenBank/DDBJ databases">
        <title>Centuries of genome instability and evolution in soft-shell clam transmissible cancer (bioRxiv).</title>
        <authorList>
            <person name="Hart S.F.M."/>
            <person name="Yonemitsu M.A."/>
            <person name="Giersch R.M."/>
            <person name="Beal B.F."/>
            <person name="Arriagada G."/>
            <person name="Davis B.W."/>
            <person name="Ostrander E.A."/>
            <person name="Goff S.P."/>
            <person name="Metzger M.J."/>
        </authorList>
    </citation>
    <scope>NUCLEOTIDE SEQUENCE</scope>
    <source>
        <strain evidence="2">MELC-2E11</strain>
        <tissue evidence="2">Siphon/mantle</tissue>
    </source>
</reference>
<dbReference type="InterPro" id="IPR006571">
    <property type="entry name" value="TLDc_dom"/>
</dbReference>
<proteinExistence type="predicted"/>
<dbReference type="Proteomes" id="UP001164746">
    <property type="component" value="Chromosome 17"/>
</dbReference>
<organism evidence="2 3">
    <name type="scientific">Mya arenaria</name>
    <name type="common">Soft-shell clam</name>
    <dbReference type="NCBI Taxonomy" id="6604"/>
    <lineage>
        <taxon>Eukaryota</taxon>
        <taxon>Metazoa</taxon>
        <taxon>Spiralia</taxon>
        <taxon>Lophotrochozoa</taxon>
        <taxon>Mollusca</taxon>
        <taxon>Bivalvia</taxon>
        <taxon>Autobranchia</taxon>
        <taxon>Heteroconchia</taxon>
        <taxon>Euheterodonta</taxon>
        <taxon>Imparidentia</taxon>
        <taxon>Neoheterodontei</taxon>
        <taxon>Myida</taxon>
        <taxon>Myoidea</taxon>
        <taxon>Myidae</taxon>
        <taxon>Mya</taxon>
    </lineage>
</organism>
<gene>
    <name evidence="2" type="ORF">MAR_033824</name>
</gene>
<evidence type="ECO:0000259" key="1">
    <source>
        <dbReference type="PROSITE" id="PS51886"/>
    </source>
</evidence>
<dbReference type="SUPFAM" id="SSF57850">
    <property type="entry name" value="RING/U-box"/>
    <property type="match status" value="1"/>
</dbReference>
<dbReference type="EMBL" id="CP111028">
    <property type="protein sequence ID" value="WAR31282.1"/>
    <property type="molecule type" value="Genomic_DNA"/>
</dbReference>
<evidence type="ECO:0000313" key="2">
    <source>
        <dbReference type="EMBL" id="WAR31282.1"/>
    </source>
</evidence>
<accession>A0ABY7GA42</accession>
<feature type="domain" description="TLDc" evidence="1">
    <location>
        <begin position="49"/>
        <end position="197"/>
    </location>
</feature>
<protein>
    <recommendedName>
        <fullName evidence="1">TLDc domain-containing protein</fullName>
    </recommendedName>
</protein>
<dbReference type="PROSITE" id="PS51886">
    <property type="entry name" value="TLDC"/>
    <property type="match status" value="1"/>
</dbReference>
<dbReference type="Pfam" id="PF07534">
    <property type="entry name" value="TLD"/>
    <property type="match status" value="1"/>
</dbReference>
<evidence type="ECO:0000313" key="3">
    <source>
        <dbReference type="Proteomes" id="UP001164746"/>
    </source>
</evidence>